<feature type="domain" description="HTH gntR-type" evidence="4">
    <location>
        <begin position="15"/>
        <end position="83"/>
    </location>
</feature>
<keyword evidence="2" id="KW-0238">DNA-binding</keyword>
<keyword evidence="3" id="KW-0804">Transcription</keyword>
<dbReference type="Pfam" id="PF00392">
    <property type="entry name" value="GntR"/>
    <property type="match status" value="1"/>
</dbReference>
<evidence type="ECO:0000256" key="2">
    <source>
        <dbReference type="ARBA" id="ARBA00023125"/>
    </source>
</evidence>
<dbReference type="SMART" id="SM00345">
    <property type="entry name" value="HTH_GNTR"/>
    <property type="match status" value="1"/>
</dbReference>
<dbReference type="PROSITE" id="PS50949">
    <property type="entry name" value="HTH_GNTR"/>
    <property type="match status" value="1"/>
</dbReference>
<evidence type="ECO:0000313" key="6">
    <source>
        <dbReference type="Proteomes" id="UP000308530"/>
    </source>
</evidence>
<dbReference type="SMART" id="SM00866">
    <property type="entry name" value="UTRA"/>
    <property type="match status" value="1"/>
</dbReference>
<dbReference type="PANTHER" id="PTHR44846:SF1">
    <property type="entry name" value="MANNOSYL-D-GLYCERATE TRANSPORT_METABOLISM SYSTEM REPRESSOR MNGR-RELATED"/>
    <property type="match status" value="1"/>
</dbReference>
<keyword evidence="6" id="KW-1185">Reference proteome</keyword>
<organism evidence="5 6">
    <name type="scientific">Peteryoungia desertarenae</name>
    <dbReference type="NCBI Taxonomy" id="1813451"/>
    <lineage>
        <taxon>Bacteria</taxon>
        <taxon>Pseudomonadati</taxon>
        <taxon>Pseudomonadota</taxon>
        <taxon>Alphaproteobacteria</taxon>
        <taxon>Hyphomicrobiales</taxon>
        <taxon>Rhizobiaceae</taxon>
        <taxon>Peteryoungia</taxon>
    </lineage>
</organism>
<dbReference type="Gene3D" id="3.40.1410.10">
    <property type="entry name" value="Chorismate lyase-like"/>
    <property type="match status" value="1"/>
</dbReference>
<dbReference type="Gene3D" id="1.10.10.10">
    <property type="entry name" value="Winged helix-like DNA-binding domain superfamily/Winged helix DNA-binding domain"/>
    <property type="match status" value="1"/>
</dbReference>
<dbReference type="PRINTS" id="PR00035">
    <property type="entry name" value="HTHGNTR"/>
</dbReference>
<sequence>MTRMGVNVIQKQKGVALWRQISDRIRANIASGAYDMTGMVPPETTLAQEFGVNRHTVRAALSALAQEGMVRAVQGRGTMIERRDKFDFPIGRRTRFSEGIGDQARDLQGVLLSSETEVASTEVAGRLQLEAGSLVCRLEALRKADGRPVSHSTMWFPAERFTGIDDAFRRSGSITAALAACGVDDYVRDVTEISAVHAEPDDVATLALTPGAIILINRALNLDPQGVPIQYAVTRFPADRVQFTIRS</sequence>
<keyword evidence="1" id="KW-0805">Transcription regulation</keyword>
<evidence type="ECO:0000313" key="5">
    <source>
        <dbReference type="EMBL" id="QLF69043.1"/>
    </source>
</evidence>
<dbReference type="CDD" id="cd07377">
    <property type="entry name" value="WHTH_GntR"/>
    <property type="match status" value="1"/>
</dbReference>
<name>A0ABX6QKG4_9HYPH</name>
<dbReference type="PANTHER" id="PTHR44846">
    <property type="entry name" value="MANNOSYL-D-GLYCERATE TRANSPORT/METABOLISM SYSTEM REPRESSOR MNGR-RELATED"/>
    <property type="match status" value="1"/>
</dbReference>
<dbReference type="InterPro" id="IPR000524">
    <property type="entry name" value="Tscrpt_reg_HTH_GntR"/>
</dbReference>
<proteinExistence type="predicted"/>
<evidence type="ECO:0000259" key="4">
    <source>
        <dbReference type="PROSITE" id="PS50949"/>
    </source>
</evidence>
<dbReference type="NCBIfam" id="TIGR02325">
    <property type="entry name" value="C_P_lyase_phnF"/>
    <property type="match status" value="1"/>
</dbReference>
<dbReference type="InterPro" id="IPR011663">
    <property type="entry name" value="UTRA"/>
</dbReference>
<protein>
    <submittedName>
        <fullName evidence="5">Phosphonate metabolism transcriptional regulator PhnF</fullName>
    </submittedName>
</protein>
<dbReference type="InterPro" id="IPR050679">
    <property type="entry name" value="Bact_HTH_transcr_reg"/>
</dbReference>
<dbReference type="Proteomes" id="UP000308530">
    <property type="component" value="Chromosome"/>
</dbReference>
<gene>
    <name evidence="5" type="primary">phnF</name>
    <name evidence="5" type="ORF">FE840_005525</name>
</gene>
<dbReference type="EMBL" id="CP058350">
    <property type="protein sequence ID" value="QLF69043.1"/>
    <property type="molecule type" value="Genomic_DNA"/>
</dbReference>
<dbReference type="SUPFAM" id="SSF64288">
    <property type="entry name" value="Chorismate lyase-like"/>
    <property type="match status" value="1"/>
</dbReference>
<accession>A0ABX6QKG4</accession>
<dbReference type="InterPro" id="IPR012702">
    <property type="entry name" value="CP_lyase_PhnF"/>
</dbReference>
<dbReference type="Pfam" id="PF07702">
    <property type="entry name" value="UTRA"/>
    <property type="match status" value="1"/>
</dbReference>
<evidence type="ECO:0000256" key="3">
    <source>
        <dbReference type="ARBA" id="ARBA00023163"/>
    </source>
</evidence>
<dbReference type="InterPro" id="IPR028978">
    <property type="entry name" value="Chorismate_lyase_/UTRA_dom_sf"/>
</dbReference>
<dbReference type="InterPro" id="IPR036390">
    <property type="entry name" value="WH_DNA-bd_sf"/>
</dbReference>
<dbReference type="InterPro" id="IPR036388">
    <property type="entry name" value="WH-like_DNA-bd_sf"/>
</dbReference>
<evidence type="ECO:0000256" key="1">
    <source>
        <dbReference type="ARBA" id="ARBA00023015"/>
    </source>
</evidence>
<reference evidence="5 6" key="1">
    <citation type="submission" date="2020-06" db="EMBL/GenBank/DDBJ databases">
        <title>Genome sequence of Rhizobium sp strain ADMK78.</title>
        <authorList>
            <person name="Rahi P."/>
        </authorList>
    </citation>
    <scope>NUCLEOTIDE SEQUENCE [LARGE SCALE GENOMIC DNA]</scope>
    <source>
        <strain evidence="5 6">ADMK78</strain>
    </source>
</reference>
<dbReference type="SUPFAM" id="SSF46785">
    <property type="entry name" value="Winged helix' DNA-binding domain"/>
    <property type="match status" value="1"/>
</dbReference>